<reference evidence="1" key="1">
    <citation type="submission" date="2021-01" db="EMBL/GenBank/DDBJ databases">
        <title>Marivirga aurantiaca sp. nov., isolated from intertidal surface sediments.</title>
        <authorList>
            <person name="Zhang M."/>
        </authorList>
    </citation>
    <scope>NUCLEOTIDE SEQUENCE</scope>
    <source>
        <strain evidence="1">S37H4</strain>
    </source>
</reference>
<evidence type="ECO:0000313" key="2">
    <source>
        <dbReference type="Proteomes" id="UP000611723"/>
    </source>
</evidence>
<organism evidence="1 2">
    <name type="scientific">Marivirga aurantiaca</name>
    <dbReference type="NCBI Taxonomy" id="2802615"/>
    <lineage>
        <taxon>Bacteria</taxon>
        <taxon>Pseudomonadati</taxon>
        <taxon>Bacteroidota</taxon>
        <taxon>Cytophagia</taxon>
        <taxon>Cytophagales</taxon>
        <taxon>Marivirgaceae</taxon>
        <taxon>Marivirga</taxon>
    </lineage>
</organism>
<dbReference type="EMBL" id="JAEQBW010000002">
    <property type="protein sequence ID" value="MBK6264768.1"/>
    <property type="molecule type" value="Genomic_DNA"/>
</dbReference>
<name>A0A934WX69_9BACT</name>
<sequence length="586" mass="65817">MKNINCTYRLFTILIIMWAVLLQANNGMAQNLDQIGNSQPLKISGGLSVNQTFFQSNLSGNSRDPYALFLNGNLNFSIYGLSVPLSFAYSNQNFTYQQPFNQYGLSPTYKWATLHLGFRSMNFSKYTLGGHMFLGTGIDLAPPGNFRVSAMYGRLRKAVAYDSTQSNNQPSYQRMAYGVKTSYRFAQSTIDFILFKSEDDQFSIEAPPLTTEITPEENLVLGMEGKTLFFKKLVFSYEYANSIITRDKRAEQKQVAGGSFYQATDFWIANKNSTSYHHAVNLKTAYSGSFYMIGLGYERVDPGYITHGSYYFNNDFENITVNSGLKLLKNRLTLNTSLGTQRNNLEEDNLSSTRRFLGSVNTNMAISDKWTTGLNYSNFQTFVNVRSAIEQLTETDPTVNLDTLNFTQISESLNLNSNYRFGSEKEQQHSLSINAAIQRASEEQTYNENNAGSQFLNLNGAYSLSLSEKQLSTSLSVNYSHSESMDITNQIIGPGINVSKSFNDNQIRTTLGASYNLSYADNVRNSEIVNLRLGGNYKLYESHHFNLNAILVSRNNTLGQAANVNNIPAPDNIIDFTANLTYSYSF</sequence>
<accession>A0A934WX69</accession>
<gene>
    <name evidence="1" type="ORF">JKA74_06950</name>
</gene>
<evidence type="ECO:0000313" key="1">
    <source>
        <dbReference type="EMBL" id="MBK6264768.1"/>
    </source>
</evidence>
<comment type="caution">
    <text evidence="1">The sequence shown here is derived from an EMBL/GenBank/DDBJ whole genome shotgun (WGS) entry which is preliminary data.</text>
</comment>
<dbReference type="AlphaFoldDB" id="A0A934WX69"/>
<keyword evidence="2" id="KW-1185">Reference proteome</keyword>
<proteinExistence type="predicted"/>
<dbReference type="RefSeq" id="WP_201430436.1">
    <property type="nucleotide sequence ID" value="NZ_JAEQBW010000002.1"/>
</dbReference>
<protein>
    <submittedName>
        <fullName evidence="1">Uncharacterized protein</fullName>
    </submittedName>
</protein>
<dbReference type="Proteomes" id="UP000611723">
    <property type="component" value="Unassembled WGS sequence"/>
</dbReference>